<dbReference type="EMBL" id="QJKJ01006465">
    <property type="protein sequence ID" value="RDX86620.1"/>
    <property type="molecule type" value="Genomic_DNA"/>
</dbReference>
<keyword evidence="1" id="KW-0479">Metal-binding</keyword>
<dbReference type="PROSITE" id="PS50158">
    <property type="entry name" value="ZF_CCHC"/>
    <property type="match status" value="1"/>
</dbReference>
<comment type="caution">
    <text evidence="3">The sequence shown here is derived from an EMBL/GenBank/DDBJ whole genome shotgun (WGS) entry which is preliminary data.</text>
</comment>
<evidence type="ECO:0000313" key="4">
    <source>
        <dbReference type="Proteomes" id="UP000257109"/>
    </source>
</evidence>
<dbReference type="GO" id="GO:0003676">
    <property type="term" value="F:nucleic acid binding"/>
    <property type="evidence" value="ECO:0007669"/>
    <property type="project" value="InterPro"/>
</dbReference>
<accession>A0A371G7U3</accession>
<gene>
    <name evidence="3" type="ORF">CR513_32030</name>
</gene>
<feature type="domain" description="CCHC-type" evidence="2">
    <location>
        <begin position="192"/>
        <end position="208"/>
    </location>
</feature>
<dbReference type="PANTHER" id="PTHR48435">
    <property type="entry name" value="POLYPROTEIN"/>
    <property type="match status" value="1"/>
</dbReference>
<proteinExistence type="predicted"/>
<name>A0A371G7U3_MUCPR</name>
<keyword evidence="1" id="KW-0863">Zinc-finger</keyword>
<dbReference type="Gene3D" id="4.10.60.10">
    <property type="entry name" value="Zinc finger, CCHC-type"/>
    <property type="match status" value="1"/>
</dbReference>
<dbReference type="SMART" id="SM00343">
    <property type="entry name" value="ZnF_C2HC"/>
    <property type="match status" value="1"/>
</dbReference>
<keyword evidence="1" id="KW-0862">Zinc</keyword>
<dbReference type="OrthoDB" id="1433685at2759"/>
<dbReference type="InterPro" id="IPR036875">
    <property type="entry name" value="Znf_CCHC_sf"/>
</dbReference>
<keyword evidence="4" id="KW-1185">Reference proteome</keyword>
<dbReference type="Proteomes" id="UP000257109">
    <property type="component" value="Unassembled WGS sequence"/>
</dbReference>
<dbReference type="InterPro" id="IPR001878">
    <property type="entry name" value="Znf_CCHC"/>
</dbReference>
<evidence type="ECO:0000313" key="3">
    <source>
        <dbReference type="EMBL" id="RDX86620.1"/>
    </source>
</evidence>
<dbReference type="AlphaFoldDB" id="A0A371G7U3"/>
<dbReference type="SUPFAM" id="SSF57756">
    <property type="entry name" value="Retrovirus zinc finger-like domains"/>
    <property type="match status" value="1"/>
</dbReference>
<organism evidence="3 4">
    <name type="scientific">Mucuna pruriens</name>
    <name type="common">Velvet bean</name>
    <name type="synonym">Dolichos pruriens</name>
    <dbReference type="NCBI Taxonomy" id="157652"/>
    <lineage>
        <taxon>Eukaryota</taxon>
        <taxon>Viridiplantae</taxon>
        <taxon>Streptophyta</taxon>
        <taxon>Embryophyta</taxon>
        <taxon>Tracheophyta</taxon>
        <taxon>Spermatophyta</taxon>
        <taxon>Magnoliopsida</taxon>
        <taxon>eudicotyledons</taxon>
        <taxon>Gunneridae</taxon>
        <taxon>Pentapetalae</taxon>
        <taxon>rosids</taxon>
        <taxon>fabids</taxon>
        <taxon>Fabales</taxon>
        <taxon>Fabaceae</taxon>
        <taxon>Papilionoideae</taxon>
        <taxon>50 kb inversion clade</taxon>
        <taxon>NPAAA clade</taxon>
        <taxon>indigoferoid/millettioid clade</taxon>
        <taxon>Phaseoleae</taxon>
        <taxon>Mucuna</taxon>
    </lineage>
</organism>
<feature type="non-terminal residue" evidence="3">
    <location>
        <position position="1"/>
    </location>
</feature>
<evidence type="ECO:0000256" key="1">
    <source>
        <dbReference type="PROSITE-ProRule" id="PRU00047"/>
    </source>
</evidence>
<sequence length="430" mass="48894">MRDPDSYKVIEEFCCRMTGTLKEWYHHLGAVRQNQLHEQGSSAAILGILHEEFMGDTGPIDKKIRDEYYTMKCCSLNIQDLDTHFQRMIRRFYLLNGLNDPSLKNTYVASLPERLQPEMNRMAMATQKEFSTMSMGQIHQMTKEALDKLCQQHRYISDVLKEKGAFSKACKKPYLGIKCKEKTCSGKPSDQRCFICGKKGHYSQTCPNKADKAIKLISSLNIEDEDVESVYSEQSTADEETVFALGYSDESDTESIPIFSTTQVQSIAVSPPQPGIEIQLLPSKYQRPIKAIAYMDTGAQKTMMNPDILPKEAWKKEYSYFVAADGEIFRTDLITVNTIGICFFPNCIVWSRVIGTKLPDRDILIGMDVFSNAAKLQIHSTGIRYKREFKPFTKVLKIFSAQEDNGMKEIKNKLLSMCADSHESFPQSKG</sequence>
<evidence type="ECO:0000259" key="2">
    <source>
        <dbReference type="PROSITE" id="PS50158"/>
    </source>
</evidence>
<dbReference type="PANTHER" id="PTHR48435:SF1">
    <property type="entry name" value="POLYPROTEIN"/>
    <property type="match status" value="1"/>
</dbReference>
<protein>
    <recommendedName>
        <fullName evidence="2">CCHC-type domain-containing protein</fullName>
    </recommendedName>
</protein>
<reference evidence="3" key="1">
    <citation type="submission" date="2018-05" db="EMBL/GenBank/DDBJ databases">
        <title>Draft genome of Mucuna pruriens seed.</title>
        <authorList>
            <person name="Nnadi N.E."/>
            <person name="Vos R."/>
            <person name="Hasami M.H."/>
            <person name="Devisetty U.K."/>
            <person name="Aguiy J.C."/>
        </authorList>
    </citation>
    <scope>NUCLEOTIDE SEQUENCE [LARGE SCALE GENOMIC DNA]</scope>
    <source>
        <strain evidence="3">JCA_2017</strain>
    </source>
</reference>
<dbReference type="InterPro" id="IPR053098">
    <property type="entry name" value="Petuviruses_polyprotein"/>
</dbReference>
<dbReference type="GO" id="GO:0008270">
    <property type="term" value="F:zinc ion binding"/>
    <property type="evidence" value="ECO:0007669"/>
    <property type="project" value="UniProtKB-KW"/>
</dbReference>